<evidence type="ECO:0000313" key="3">
    <source>
        <dbReference type="EMBL" id="AID46670.1"/>
    </source>
</evidence>
<feature type="coiled-coil region" evidence="1">
    <location>
        <begin position="172"/>
        <end position="224"/>
    </location>
</feature>
<dbReference type="Pfam" id="PF04383">
    <property type="entry name" value="KilA-N"/>
    <property type="match status" value="1"/>
</dbReference>
<dbReference type="InterPro" id="IPR018004">
    <property type="entry name" value="KilA/APSES_HTH"/>
</dbReference>
<dbReference type="Proteomes" id="UP000101521">
    <property type="component" value="Segment"/>
</dbReference>
<gene>
    <name evidence="3" type="ORF">fep_166</name>
</gene>
<dbReference type="PROSITE" id="PS51301">
    <property type="entry name" value="KILA_N"/>
    <property type="match status" value="1"/>
</dbReference>
<evidence type="ECO:0000313" key="4">
    <source>
        <dbReference type="Proteomes" id="UP000101521"/>
    </source>
</evidence>
<keyword evidence="4" id="KW-1185">Reference proteome</keyword>
<protein>
    <submittedName>
        <fullName evidence="3">N1R/p28 family protein</fullName>
    </submittedName>
</protein>
<dbReference type="RefSeq" id="YP_009046394.1">
    <property type="nucleotide sequence ID" value="NC_024447.1"/>
</dbReference>
<organism evidence="3 4">
    <name type="scientific">Pigeonpox virus</name>
    <dbReference type="NCBI Taxonomy" id="10264"/>
    <lineage>
        <taxon>Viruses</taxon>
        <taxon>Varidnaviria</taxon>
        <taxon>Bamfordvirae</taxon>
        <taxon>Nucleocytoviricota</taxon>
        <taxon>Pokkesviricetes</taxon>
        <taxon>Chitovirales</taxon>
        <taxon>Poxviridae</taxon>
        <taxon>Chordopoxvirinae</taxon>
        <taxon>Avipoxvirus</taxon>
        <taxon>Avipoxvirus pigeonpox</taxon>
    </lineage>
</organism>
<reference evidence="3 4" key="1">
    <citation type="journal article" date="2014" name="BMC Genomics">
        <title>The complete genome sequences of poxviruses isolated from a penguin and a pigeon in South Africa and comparison to other sequenced avipoxviruses.</title>
        <authorList>
            <person name="Offerman K."/>
            <person name="Carulei O."/>
            <person name="van der Walt A.P."/>
            <person name="Douglass N."/>
            <person name="Williamson A.L."/>
        </authorList>
    </citation>
    <scope>NUCLEOTIDE SEQUENCE [LARGE SCALE GENOMIC DNA]</scope>
    <source>
        <strain evidence="3">FeP2</strain>
    </source>
</reference>
<sequence length="256" mass="30674">MNTLPCIIQDIDSHFCYVKYDGFTLIMMKDSGYINATRLCTLGNKDFKEWIKLDHSIELIKEIEKNINKETTKYAKAVISVRSDYYNTATAHDVTGFYIHDSIMPHICAWISAKFAIKVSNIVHNYLNDRYIRYDKDEVHQETYKDIKYIKKQCKLMKEVRVLFKENYTRELEDLKKVKEYYNEYVNKLEDNYSQRLKELELSITELKNSNKRLKNNVDNLEIRMKNNNPPTESSKNMVYNCFNKLYHILTFRKFK</sequence>
<dbReference type="EMBL" id="KJ801920">
    <property type="protein sequence ID" value="AID46670.1"/>
    <property type="molecule type" value="Genomic_DNA"/>
</dbReference>
<feature type="domain" description="KilA-N" evidence="2">
    <location>
        <begin position="14"/>
        <end position="126"/>
    </location>
</feature>
<name>A0A068EGC2_9POXV</name>
<evidence type="ECO:0000256" key="1">
    <source>
        <dbReference type="SAM" id="Coils"/>
    </source>
</evidence>
<evidence type="ECO:0000259" key="2">
    <source>
        <dbReference type="PROSITE" id="PS51301"/>
    </source>
</evidence>
<dbReference type="GeneID" id="19737891"/>
<proteinExistence type="predicted"/>
<accession>A0A068EGC2</accession>
<dbReference type="SMART" id="SM01252">
    <property type="entry name" value="KilA-N"/>
    <property type="match status" value="1"/>
</dbReference>
<keyword evidence="1" id="KW-0175">Coiled coil</keyword>
<dbReference type="KEGG" id="vg:19737891"/>
<dbReference type="InterPro" id="IPR017880">
    <property type="entry name" value="KilA_N"/>
</dbReference>